<dbReference type="Pfam" id="PF04880">
    <property type="entry name" value="NUDE_C"/>
    <property type="match status" value="1"/>
</dbReference>
<dbReference type="InterPro" id="IPR006964">
    <property type="entry name" value="NUDE_dom"/>
</dbReference>
<dbReference type="InterPro" id="IPR033494">
    <property type="entry name" value="NUDE"/>
</dbReference>
<dbReference type="GO" id="GO:0005874">
    <property type="term" value="C:microtubule"/>
    <property type="evidence" value="ECO:0007669"/>
    <property type="project" value="UniProtKB-KW"/>
</dbReference>
<evidence type="ECO:0000259" key="8">
    <source>
        <dbReference type="Pfam" id="PF04880"/>
    </source>
</evidence>
<keyword evidence="3" id="KW-0963">Cytoplasm</keyword>
<dbReference type="Proteomes" id="UP001140091">
    <property type="component" value="Unassembled WGS sequence"/>
</dbReference>
<evidence type="ECO:0000256" key="6">
    <source>
        <dbReference type="ARBA" id="ARBA00023212"/>
    </source>
</evidence>
<feature type="region of interest" description="Disordered" evidence="7">
    <location>
        <begin position="214"/>
        <end position="233"/>
    </location>
</feature>
<comment type="subcellular location">
    <subcellularLocation>
        <location evidence="1">Cytoplasm</location>
        <location evidence="1">Cytoskeleton</location>
    </subcellularLocation>
</comment>
<keyword evidence="6" id="KW-0206">Cytoskeleton</keyword>
<evidence type="ECO:0000256" key="7">
    <source>
        <dbReference type="SAM" id="MobiDB-lite"/>
    </source>
</evidence>
<comment type="caution">
    <text evidence="9">The sequence shown here is derived from an EMBL/GenBank/DDBJ whole genome shotgun (WGS) entry which is preliminary data.</text>
</comment>
<evidence type="ECO:0000313" key="10">
    <source>
        <dbReference type="Proteomes" id="UP001140091"/>
    </source>
</evidence>
<accession>A0A9W8MGD2</accession>
<dbReference type="GO" id="GO:0005871">
    <property type="term" value="C:kinesin complex"/>
    <property type="evidence" value="ECO:0007669"/>
    <property type="project" value="TreeGrafter"/>
</dbReference>
<feature type="non-terminal residue" evidence="9">
    <location>
        <position position="1"/>
    </location>
</feature>
<dbReference type="GO" id="GO:0007059">
    <property type="term" value="P:chromosome segregation"/>
    <property type="evidence" value="ECO:0007669"/>
    <property type="project" value="TreeGrafter"/>
</dbReference>
<organism evidence="9 10">
    <name type="scientific">Candolleomyces eurysporus</name>
    <dbReference type="NCBI Taxonomy" id="2828524"/>
    <lineage>
        <taxon>Eukaryota</taxon>
        <taxon>Fungi</taxon>
        <taxon>Dikarya</taxon>
        <taxon>Basidiomycota</taxon>
        <taxon>Agaricomycotina</taxon>
        <taxon>Agaricomycetes</taxon>
        <taxon>Agaricomycetidae</taxon>
        <taxon>Agaricales</taxon>
        <taxon>Agaricineae</taxon>
        <taxon>Psathyrellaceae</taxon>
        <taxon>Candolleomyces</taxon>
    </lineage>
</organism>
<dbReference type="PANTHER" id="PTHR10921:SF1">
    <property type="entry name" value="NUCLEAR DISTRIBUTION PROTEIN NUDE HOMOLOG"/>
    <property type="match status" value="1"/>
</dbReference>
<gene>
    <name evidence="9" type="ORF">H1R20_g8265</name>
</gene>
<comment type="similarity">
    <text evidence="2">Belongs to the nudE family.</text>
</comment>
<feature type="domain" description="NUDE" evidence="8">
    <location>
        <begin position="149"/>
        <end position="233"/>
    </location>
</feature>
<keyword evidence="10" id="KW-1185">Reference proteome</keyword>
<evidence type="ECO:0000256" key="4">
    <source>
        <dbReference type="ARBA" id="ARBA00022701"/>
    </source>
</evidence>
<name>A0A9W8MGD2_9AGAR</name>
<dbReference type="GO" id="GO:0051642">
    <property type="term" value="P:centrosome localization"/>
    <property type="evidence" value="ECO:0007669"/>
    <property type="project" value="TreeGrafter"/>
</dbReference>
<dbReference type="GO" id="GO:0000776">
    <property type="term" value="C:kinetochore"/>
    <property type="evidence" value="ECO:0007669"/>
    <property type="project" value="TreeGrafter"/>
</dbReference>
<dbReference type="GO" id="GO:0000132">
    <property type="term" value="P:establishment of mitotic spindle orientation"/>
    <property type="evidence" value="ECO:0007669"/>
    <property type="project" value="TreeGrafter"/>
</dbReference>
<keyword evidence="4" id="KW-0493">Microtubule</keyword>
<dbReference type="GO" id="GO:0008017">
    <property type="term" value="F:microtubule binding"/>
    <property type="evidence" value="ECO:0007669"/>
    <property type="project" value="InterPro"/>
</dbReference>
<dbReference type="Gene3D" id="6.10.250.1080">
    <property type="match status" value="1"/>
</dbReference>
<evidence type="ECO:0000256" key="5">
    <source>
        <dbReference type="ARBA" id="ARBA00023054"/>
    </source>
</evidence>
<reference evidence="9" key="1">
    <citation type="submission" date="2022-06" db="EMBL/GenBank/DDBJ databases">
        <title>Genome Sequence of Candolleomyces eurysporus.</title>
        <authorList>
            <person name="Buettner E."/>
        </authorList>
    </citation>
    <scope>NUCLEOTIDE SEQUENCE</scope>
    <source>
        <strain evidence="9">VTCC 930004</strain>
    </source>
</reference>
<sequence length="320" mass="37115">MAAVLSPMDALKKERPMSLDDNGMNFLSGNTDWRAKYNEVVDMLAETKAELDEFHHASKELEAELESELARTEKSQQDLRIKVSKAESERDDWKSKFMSLQTAHNTTTTSLQRELDRLRQEYQQLKVQMRELEMGNDDLERTERAVSSSLADMETKYSRVLEEKILLEQELLEKVSLEEGTQRLKDELRDANEEISMLKNRLTEATAAAEKAATDARQLRSRMPPPPTDNLNRKHITGDNAESKWLQQVNVALRAAKIERAKSRKSTHQPQVVSFGHRWHFVQPFVICKLPAPYSGNTYPQSRERYFLHKHLNNHYAFEE</sequence>
<evidence type="ECO:0000313" key="9">
    <source>
        <dbReference type="EMBL" id="KAJ2928837.1"/>
    </source>
</evidence>
<dbReference type="OrthoDB" id="5877028at2759"/>
<keyword evidence="5" id="KW-0175">Coiled coil</keyword>
<dbReference type="AlphaFoldDB" id="A0A9W8MGD2"/>
<evidence type="ECO:0000256" key="1">
    <source>
        <dbReference type="ARBA" id="ARBA00004245"/>
    </source>
</evidence>
<dbReference type="GO" id="GO:0047496">
    <property type="term" value="P:vesicle transport along microtubule"/>
    <property type="evidence" value="ECO:0007669"/>
    <property type="project" value="TreeGrafter"/>
</dbReference>
<proteinExistence type="inferred from homology"/>
<evidence type="ECO:0000256" key="3">
    <source>
        <dbReference type="ARBA" id="ARBA00022490"/>
    </source>
</evidence>
<dbReference type="EMBL" id="JANBPK010000919">
    <property type="protein sequence ID" value="KAJ2928837.1"/>
    <property type="molecule type" value="Genomic_DNA"/>
</dbReference>
<dbReference type="GO" id="GO:0007020">
    <property type="term" value="P:microtubule nucleation"/>
    <property type="evidence" value="ECO:0007669"/>
    <property type="project" value="TreeGrafter"/>
</dbReference>
<evidence type="ECO:0000256" key="2">
    <source>
        <dbReference type="ARBA" id="ARBA00007429"/>
    </source>
</evidence>
<dbReference type="PANTHER" id="PTHR10921">
    <property type="entry name" value="NUCLEAR DISTRIBUTION PROTEIN NUDE HOMOLOG 1"/>
    <property type="match status" value="1"/>
</dbReference>
<protein>
    <recommendedName>
        <fullName evidence="8">NUDE domain-containing protein</fullName>
    </recommendedName>
</protein>